<dbReference type="RefSeq" id="WP_106191011.1">
    <property type="nucleotide sequence ID" value="NZ_PVTO01000003.1"/>
</dbReference>
<gene>
    <name evidence="4" type="ORF">CLV38_10375</name>
</gene>
<dbReference type="InterPro" id="IPR050273">
    <property type="entry name" value="GppA/Ppx_hydrolase"/>
</dbReference>
<feature type="domain" description="Ppx/GppA phosphatase N-terminal" evidence="2">
    <location>
        <begin position="20"/>
        <end position="306"/>
    </location>
</feature>
<evidence type="ECO:0000259" key="3">
    <source>
        <dbReference type="Pfam" id="PF21447"/>
    </source>
</evidence>
<dbReference type="PANTHER" id="PTHR30005:SF0">
    <property type="entry name" value="RETROGRADE REGULATION PROTEIN 2"/>
    <property type="match status" value="1"/>
</dbReference>
<dbReference type="GO" id="GO:0006357">
    <property type="term" value="P:regulation of transcription by RNA polymerase II"/>
    <property type="evidence" value="ECO:0007669"/>
    <property type="project" value="TreeGrafter"/>
</dbReference>
<evidence type="ECO:0000313" key="5">
    <source>
        <dbReference type="Proteomes" id="UP000238205"/>
    </source>
</evidence>
<dbReference type="EMBL" id="PVTO01000003">
    <property type="protein sequence ID" value="PRY83652.1"/>
    <property type="molecule type" value="Genomic_DNA"/>
</dbReference>
<dbReference type="InterPro" id="IPR043129">
    <property type="entry name" value="ATPase_NBD"/>
</dbReference>
<accession>A0A2T0WAC6</accession>
<organism evidence="4 5">
    <name type="scientific">Alkalibacterium olivapovliticus</name>
    <dbReference type="NCBI Taxonomy" id="99907"/>
    <lineage>
        <taxon>Bacteria</taxon>
        <taxon>Bacillati</taxon>
        <taxon>Bacillota</taxon>
        <taxon>Bacilli</taxon>
        <taxon>Lactobacillales</taxon>
        <taxon>Carnobacteriaceae</taxon>
        <taxon>Alkalibacterium</taxon>
    </lineage>
</organism>
<dbReference type="AlphaFoldDB" id="A0A2T0WAC6"/>
<reference evidence="4 5" key="1">
    <citation type="submission" date="2018-03" db="EMBL/GenBank/DDBJ databases">
        <title>Genomic Encyclopedia of Archaeal and Bacterial Type Strains, Phase II (KMG-II): from individual species to whole genera.</title>
        <authorList>
            <person name="Goeker M."/>
        </authorList>
    </citation>
    <scope>NUCLEOTIDE SEQUENCE [LARGE SCALE GENOMIC DNA]</scope>
    <source>
        <strain evidence="4 5">DSM 13175</strain>
    </source>
</reference>
<dbReference type="InterPro" id="IPR048950">
    <property type="entry name" value="Ppx_GppA_C"/>
</dbReference>
<dbReference type="PANTHER" id="PTHR30005">
    <property type="entry name" value="EXOPOLYPHOSPHATASE"/>
    <property type="match status" value="1"/>
</dbReference>
<evidence type="ECO:0000313" key="4">
    <source>
        <dbReference type="EMBL" id="PRY83652.1"/>
    </source>
</evidence>
<protein>
    <submittedName>
        <fullName evidence="4">Exopolyphosphatase/guanosine-5'-triphosphate, 3'-diphosphate pyrophosphatase</fullName>
    </submittedName>
</protein>
<dbReference type="SUPFAM" id="SSF53067">
    <property type="entry name" value="Actin-like ATPase domain"/>
    <property type="match status" value="2"/>
</dbReference>
<dbReference type="Pfam" id="PF21447">
    <property type="entry name" value="Ppx-GppA_III"/>
    <property type="match status" value="1"/>
</dbReference>
<dbReference type="Proteomes" id="UP000238205">
    <property type="component" value="Unassembled WGS sequence"/>
</dbReference>
<feature type="domain" description="Ppx/GppA phosphatase C-terminal" evidence="3">
    <location>
        <begin position="317"/>
        <end position="478"/>
    </location>
</feature>
<evidence type="ECO:0000259" key="2">
    <source>
        <dbReference type="Pfam" id="PF02541"/>
    </source>
</evidence>
<evidence type="ECO:0000256" key="1">
    <source>
        <dbReference type="ARBA" id="ARBA00007125"/>
    </source>
</evidence>
<proteinExistence type="inferred from homology"/>
<keyword evidence="5" id="KW-1185">Reference proteome</keyword>
<name>A0A2T0WAC6_9LACT</name>
<comment type="caution">
    <text evidence="4">The sequence shown here is derived from an EMBL/GenBank/DDBJ whole genome shotgun (WGS) entry which is preliminary data.</text>
</comment>
<dbReference type="Pfam" id="PF02541">
    <property type="entry name" value="Ppx-GppA"/>
    <property type="match status" value="1"/>
</dbReference>
<dbReference type="OrthoDB" id="9807195at2"/>
<dbReference type="Gene3D" id="1.10.3210.10">
    <property type="entry name" value="Hypothetical protein af1432"/>
    <property type="match status" value="1"/>
</dbReference>
<dbReference type="SUPFAM" id="SSF109604">
    <property type="entry name" value="HD-domain/PDEase-like"/>
    <property type="match status" value="1"/>
</dbReference>
<dbReference type="CDD" id="cd24052">
    <property type="entry name" value="ASKHA_NBD_HpPPX-GppA-like"/>
    <property type="match status" value="1"/>
</dbReference>
<dbReference type="InterPro" id="IPR003695">
    <property type="entry name" value="Ppx_GppA_N"/>
</dbReference>
<dbReference type="Gene3D" id="3.30.420.40">
    <property type="match status" value="1"/>
</dbReference>
<comment type="similarity">
    <text evidence="1">Belongs to the GppA/Ppx family.</text>
</comment>
<sequence length="522" mass="59722">MSNERFGLIDVGSNTIRLVIFEMDDYQGVTELQNIKTPARLVQYLDENKKMSEEGIAVLLSVLKSFTDIAEEYKIGGSKAIATAAIRQSSNRDHIIQRVKEEIGLELELLAEEKEAYYGNYAVRYTMDLSDGISIDIGGGSTELTLYKNKEVKEVHSFPFGTVSLQHQFFDGKKHNDKKAIDKATEWVKKEFKQLDWVKNAAVPLIGIGGSARNYAEINQRQIDYPIAGIHHYEMKPDELTDTFDLLIKTSMKDLSDLDGLSEDRRDIIIPAGIVFTQLMKVMDAPSFAISNRGLREGIILERLNKEYKEPYDLFGVKRQTVQRLFKQYNIRPISAHQRIILADQLLSLLKKKEILSVKEEHLYLLHYGATLYYLGSYIEDDSKSQHTFYIISNTNLLGFSHKDRVSLALLASYKNRSLYKQYIKTVDSWFDDDEKDTLLYLGCIIKFAEALSDSHVNFVKDMDMVESEDGESYELHITYKGDAIAEEYRANKHKNHLERVLDKPLSIVFHSELTSTANTEG</sequence>
<dbReference type="Gene3D" id="3.30.420.150">
    <property type="entry name" value="Exopolyphosphatase. Domain 2"/>
    <property type="match status" value="1"/>
</dbReference>